<proteinExistence type="predicted"/>
<accession>A0A165Q8K4</accession>
<organism evidence="1 2">
    <name type="scientific">Exidia glandulosa HHB12029</name>
    <dbReference type="NCBI Taxonomy" id="1314781"/>
    <lineage>
        <taxon>Eukaryota</taxon>
        <taxon>Fungi</taxon>
        <taxon>Dikarya</taxon>
        <taxon>Basidiomycota</taxon>
        <taxon>Agaricomycotina</taxon>
        <taxon>Agaricomycetes</taxon>
        <taxon>Auriculariales</taxon>
        <taxon>Exidiaceae</taxon>
        <taxon>Exidia</taxon>
    </lineage>
</organism>
<dbReference type="AlphaFoldDB" id="A0A165Q8K4"/>
<gene>
    <name evidence="1" type="ORF">EXIGLDRAFT_725699</name>
</gene>
<dbReference type="InParanoid" id="A0A165Q8K4"/>
<evidence type="ECO:0000313" key="2">
    <source>
        <dbReference type="Proteomes" id="UP000077266"/>
    </source>
</evidence>
<keyword evidence="2" id="KW-1185">Reference proteome</keyword>
<sequence>MVDFTTYRNPPIFFDIDEIARDEVDVRLHTYGVSSAKTLGRGIPAVAPHISLQVVRIALPSKFEHRCLHVTGLPAQI</sequence>
<protein>
    <submittedName>
        <fullName evidence="1">Uncharacterized protein</fullName>
    </submittedName>
</protein>
<dbReference type="EMBL" id="KV425884">
    <property type="protein sequence ID" value="KZW03243.1"/>
    <property type="molecule type" value="Genomic_DNA"/>
</dbReference>
<name>A0A165Q8K4_EXIGL</name>
<reference evidence="1 2" key="1">
    <citation type="journal article" date="2016" name="Mol. Biol. Evol.">
        <title>Comparative Genomics of Early-Diverging Mushroom-Forming Fungi Provides Insights into the Origins of Lignocellulose Decay Capabilities.</title>
        <authorList>
            <person name="Nagy L.G."/>
            <person name="Riley R."/>
            <person name="Tritt A."/>
            <person name="Adam C."/>
            <person name="Daum C."/>
            <person name="Floudas D."/>
            <person name="Sun H."/>
            <person name="Yadav J.S."/>
            <person name="Pangilinan J."/>
            <person name="Larsson K.H."/>
            <person name="Matsuura K."/>
            <person name="Barry K."/>
            <person name="Labutti K."/>
            <person name="Kuo R."/>
            <person name="Ohm R.A."/>
            <person name="Bhattacharya S.S."/>
            <person name="Shirouzu T."/>
            <person name="Yoshinaga Y."/>
            <person name="Martin F.M."/>
            <person name="Grigoriev I.V."/>
            <person name="Hibbett D.S."/>
        </authorList>
    </citation>
    <scope>NUCLEOTIDE SEQUENCE [LARGE SCALE GENOMIC DNA]</scope>
    <source>
        <strain evidence="1 2">HHB12029</strain>
    </source>
</reference>
<dbReference type="Proteomes" id="UP000077266">
    <property type="component" value="Unassembled WGS sequence"/>
</dbReference>
<evidence type="ECO:0000313" key="1">
    <source>
        <dbReference type="EMBL" id="KZW03243.1"/>
    </source>
</evidence>